<sequence length="191" mass="21421">MGKNVTLFSYMVMQHAAHLENLSSYMGPGGCVAGAGKGVSLIRYCGSYGTPVLPEHPGWIANRRTFPRSSEIYSRELRMNATSVHCTGDDTRWNLSRIMLNSEWKEGGDVCFRLCFGGAIGGIQQIAERTVEDRERNLSIVCTDRHIMGSNDDDTTTYVSHHLTRFVCSLIACREYDARCQDQPIHDPFNH</sequence>
<protein>
    <submittedName>
        <fullName evidence="1">Uncharacterized protein</fullName>
    </submittedName>
</protein>
<keyword evidence="2" id="KW-1185">Reference proteome</keyword>
<organism evidence="2">
    <name type="scientific">Acromyrmex echinatior</name>
    <name type="common">Panamanian leafcutter ant</name>
    <name type="synonym">Acromyrmex octospinosus echinatior</name>
    <dbReference type="NCBI Taxonomy" id="103372"/>
    <lineage>
        <taxon>Eukaryota</taxon>
        <taxon>Metazoa</taxon>
        <taxon>Ecdysozoa</taxon>
        <taxon>Arthropoda</taxon>
        <taxon>Hexapoda</taxon>
        <taxon>Insecta</taxon>
        <taxon>Pterygota</taxon>
        <taxon>Neoptera</taxon>
        <taxon>Endopterygota</taxon>
        <taxon>Hymenoptera</taxon>
        <taxon>Apocrita</taxon>
        <taxon>Aculeata</taxon>
        <taxon>Formicoidea</taxon>
        <taxon>Formicidae</taxon>
        <taxon>Myrmicinae</taxon>
        <taxon>Acromyrmex</taxon>
    </lineage>
</organism>
<reference evidence="1" key="1">
    <citation type="submission" date="2011-02" db="EMBL/GenBank/DDBJ databases">
        <title>The genome of the leaf-cutting ant Acromyrmex echinatior suggests key adaptations to social evolution and fungus farming.</title>
        <authorList>
            <person name="Nygaard S."/>
            <person name="Zhang G."/>
        </authorList>
    </citation>
    <scope>NUCLEOTIDE SEQUENCE</scope>
</reference>
<evidence type="ECO:0000313" key="1">
    <source>
        <dbReference type="EMBL" id="EGI60063.1"/>
    </source>
</evidence>
<proteinExistence type="predicted"/>
<dbReference type="InParanoid" id="F4X0F4"/>
<name>F4X0F4_ACREC</name>
<dbReference type="Proteomes" id="UP000007755">
    <property type="component" value="Unassembled WGS sequence"/>
</dbReference>
<gene>
    <name evidence="1" type="ORF">G5I_11854</name>
</gene>
<accession>F4X0F4</accession>
<dbReference type="EMBL" id="GL888498">
    <property type="protein sequence ID" value="EGI60063.1"/>
    <property type="molecule type" value="Genomic_DNA"/>
</dbReference>
<dbReference type="AlphaFoldDB" id="F4X0F4"/>
<evidence type="ECO:0000313" key="2">
    <source>
        <dbReference type="Proteomes" id="UP000007755"/>
    </source>
</evidence>